<dbReference type="RefSeq" id="WP_150458323.1">
    <property type="nucleotide sequence ID" value="NZ_VYKK01000015.1"/>
</dbReference>
<proteinExistence type="predicted"/>
<accession>A0A5J5G897</accession>
<dbReference type="InterPro" id="IPR022642">
    <property type="entry name" value="CheR_C"/>
</dbReference>
<evidence type="ECO:0000256" key="2">
    <source>
        <dbReference type="ARBA" id="ARBA00012534"/>
    </source>
</evidence>
<evidence type="ECO:0000259" key="6">
    <source>
        <dbReference type="PROSITE" id="PS50123"/>
    </source>
</evidence>
<sequence>MTPMSDREFRMLSDFIRKRSGIELKPEKRAMLAGRLQQRLSARGLDRYVDYYHIVSSGDEAEISRMLDCVTTNYTYFMREKEHFSFFRETVLPEAIARARDRDLRVWSAACATGEEPYTLAMLIDEHFAGMKKGWDTRLLATDISRQALAAAQTGMYGEERIEELPERWKKRYFQPAGAGQYRLNDRLRAEVVFRQLNLTAGEFPFKRRFHAIFCRNVMIYFDARVRRALIGRLADWLEPGGYLFVGHSESLVEGHPGLRYVKPSVYRKLGS</sequence>
<dbReference type="PANTHER" id="PTHR24422">
    <property type="entry name" value="CHEMOTAXIS PROTEIN METHYLTRANSFERASE"/>
    <property type="match status" value="1"/>
</dbReference>
<evidence type="ECO:0000256" key="5">
    <source>
        <dbReference type="ARBA" id="ARBA00022691"/>
    </source>
</evidence>
<dbReference type="CDD" id="cd02440">
    <property type="entry name" value="AdoMet_MTases"/>
    <property type="match status" value="1"/>
</dbReference>
<dbReference type="EC" id="2.1.1.80" evidence="2"/>
<dbReference type="Proteomes" id="UP000367750">
    <property type="component" value="Unassembled WGS sequence"/>
</dbReference>
<dbReference type="SUPFAM" id="SSF47757">
    <property type="entry name" value="Chemotaxis receptor methyltransferase CheR, N-terminal domain"/>
    <property type="match status" value="1"/>
</dbReference>
<evidence type="ECO:0000313" key="7">
    <source>
        <dbReference type="EMBL" id="KAA9003968.1"/>
    </source>
</evidence>
<dbReference type="SUPFAM" id="SSF53335">
    <property type="entry name" value="S-adenosyl-L-methionine-dependent methyltransferases"/>
    <property type="match status" value="1"/>
</dbReference>
<keyword evidence="5" id="KW-0949">S-adenosyl-L-methionine</keyword>
<dbReference type="InterPro" id="IPR050903">
    <property type="entry name" value="Bact_Chemotaxis_MeTrfase"/>
</dbReference>
<dbReference type="InterPro" id="IPR000780">
    <property type="entry name" value="CheR_MeTrfase"/>
</dbReference>
<dbReference type="InterPro" id="IPR029063">
    <property type="entry name" value="SAM-dependent_MTases_sf"/>
</dbReference>
<dbReference type="PRINTS" id="PR00996">
    <property type="entry name" value="CHERMTFRASE"/>
</dbReference>
<dbReference type="AlphaFoldDB" id="A0A5J5G897"/>
<keyword evidence="3 7" id="KW-0489">Methyltransferase</keyword>
<dbReference type="EMBL" id="VYKK01000015">
    <property type="protein sequence ID" value="KAA9003968.1"/>
    <property type="molecule type" value="Genomic_DNA"/>
</dbReference>
<organism evidence="7 8">
    <name type="scientific">Paenibacillus spiritus</name>
    <dbReference type="NCBI Taxonomy" id="2496557"/>
    <lineage>
        <taxon>Bacteria</taxon>
        <taxon>Bacillati</taxon>
        <taxon>Bacillota</taxon>
        <taxon>Bacilli</taxon>
        <taxon>Bacillales</taxon>
        <taxon>Paenibacillaceae</taxon>
        <taxon>Paenibacillus</taxon>
    </lineage>
</organism>
<name>A0A5J5G897_9BACL</name>
<dbReference type="InterPro" id="IPR022641">
    <property type="entry name" value="CheR_N"/>
</dbReference>
<keyword evidence="4 7" id="KW-0808">Transferase</keyword>
<dbReference type="InterPro" id="IPR026024">
    <property type="entry name" value="Chemotaxis_MeTrfase_CheR"/>
</dbReference>
<evidence type="ECO:0000313" key="8">
    <source>
        <dbReference type="Proteomes" id="UP000367750"/>
    </source>
</evidence>
<dbReference type="SMART" id="SM00138">
    <property type="entry name" value="MeTrc"/>
    <property type="match status" value="1"/>
</dbReference>
<comment type="catalytic activity">
    <reaction evidence="1">
        <text>L-glutamyl-[protein] + S-adenosyl-L-methionine = [protein]-L-glutamate 5-O-methyl ester + S-adenosyl-L-homocysteine</text>
        <dbReference type="Rhea" id="RHEA:24452"/>
        <dbReference type="Rhea" id="RHEA-COMP:10208"/>
        <dbReference type="Rhea" id="RHEA-COMP:10311"/>
        <dbReference type="ChEBI" id="CHEBI:29973"/>
        <dbReference type="ChEBI" id="CHEBI:57856"/>
        <dbReference type="ChEBI" id="CHEBI:59789"/>
        <dbReference type="ChEBI" id="CHEBI:82795"/>
        <dbReference type="EC" id="2.1.1.80"/>
    </reaction>
</comment>
<protein>
    <recommendedName>
        <fullName evidence="2">protein-glutamate O-methyltransferase</fullName>
        <ecNumber evidence="2">2.1.1.80</ecNumber>
    </recommendedName>
</protein>
<keyword evidence="8" id="KW-1185">Reference proteome</keyword>
<dbReference type="GO" id="GO:0008983">
    <property type="term" value="F:protein-glutamate O-methyltransferase activity"/>
    <property type="evidence" value="ECO:0007669"/>
    <property type="project" value="UniProtKB-EC"/>
</dbReference>
<feature type="domain" description="CheR-type methyltransferase" evidence="6">
    <location>
        <begin position="1"/>
        <end position="272"/>
    </location>
</feature>
<dbReference type="InterPro" id="IPR036804">
    <property type="entry name" value="CheR_N_sf"/>
</dbReference>
<reference evidence="7 8" key="1">
    <citation type="submission" date="2019-09" db="EMBL/GenBank/DDBJ databases">
        <title>Bacillus ochoae sp. nov., Paenibacillus whitsoniae sp. nov., Paenibacillus spiritus sp. nov. Isolated from the Mars Exploration Rover during spacecraft assembly.</title>
        <authorList>
            <person name="Seuylemezian A."/>
            <person name="Vaishampayan P."/>
        </authorList>
    </citation>
    <scope>NUCLEOTIDE SEQUENCE [LARGE SCALE GENOMIC DNA]</scope>
    <source>
        <strain evidence="7 8">MER_111</strain>
    </source>
</reference>
<dbReference type="PROSITE" id="PS50123">
    <property type="entry name" value="CHER"/>
    <property type="match status" value="1"/>
</dbReference>
<dbReference type="Pfam" id="PF03705">
    <property type="entry name" value="CheR_N"/>
    <property type="match status" value="1"/>
</dbReference>
<dbReference type="PIRSF" id="PIRSF000410">
    <property type="entry name" value="CheR"/>
    <property type="match status" value="1"/>
</dbReference>
<evidence type="ECO:0000256" key="3">
    <source>
        <dbReference type="ARBA" id="ARBA00022603"/>
    </source>
</evidence>
<evidence type="ECO:0000256" key="4">
    <source>
        <dbReference type="ARBA" id="ARBA00022679"/>
    </source>
</evidence>
<dbReference type="Pfam" id="PF01739">
    <property type="entry name" value="CheR"/>
    <property type="match status" value="1"/>
</dbReference>
<comment type="caution">
    <text evidence="7">The sequence shown here is derived from an EMBL/GenBank/DDBJ whole genome shotgun (WGS) entry which is preliminary data.</text>
</comment>
<gene>
    <name evidence="7" type="ORF">F4V43_11165</name>
</gene>
<dbReference type="GO" id="GO:0032259">
    <property type="term" value="P:methylation"/>
    <property type="evidence" value="ECO:0007669"/>
    <property type="project" value="UniProtKB-KW"/>
</dbReference>
<dbReference type="PANTHER" id="PTHR24422:SF26">
    <property type="entry name" value="CHEMOTAXIS PROTEIN METHYLTRANSFERASE"/>
    <property type="match status" value="1"/>
</dbReference>
<evidence type="ECO:0000256" key="1">
    <source>
        <dbReference type="ARBA" id="ARBA00001541"/>
    </source>
</evidence>
<dbReference type="OrthoDB" id="9816309at2"/>
<dbReference type="Gene3D" id="3.40.50.150">
    <property type="entry name" value="Vaccinia Virus protein VP39"/>
    <property type="match status" value="1"/>
</dbReference>
<dbReference type="Gene3D" id="1.10.155.10">
    <property type="entry name" value="Chemotaxis receptor methyltransferase CheR, N-terminal domain"/>
    <property type="match status" value="1"/>
</dbReference>